<feature type="region of interest" description="Disordered" evidence="1">
    <location>
        <begin position="40"/>
        <end position="79"/>
    </location>
</feature>
<comment type="caution">
    <text evidence="2">The sequence shown here is derived from an EMBL/GenBank/DDBJ whole genome shotgun (WGS) entry which is preliminary data.</text>
</comment>
<accession>A0A699KKI7</accession>
<feature type="non-terminal residue" evidence="2">
    <location>
        <position position="210"/>
    </location>
</feature>
<organism evidence="2">
    <name type="scientific">Tanacetum cinerariifolium</name>
    <name type="common">Dalmatian daisy</name>
    <name type="synonym">Chrysanthemum cinerariifolium</name>
    <dbReference type="NCBI Taxonomy" id="118510"/>
    <lineage>
        <taxon>Eukaryota</taxon>
        <taxon>Viridiplantae</taxon>
        <taxon>Streptophyta</taxon>
        <taxon>Embryophyta</taxon>
        <taxon>Tracheophyta</taxon>
        <taxon>Spermatophyta</taxon>
        <taxon>Magnoliopsida</taxon>
        <taxon>eudicotyledons</taxon>
        <taxon>Gunneridae</taxon>
        <taxon>Pentapetalae</taxon>
        <taxon>asterids</taxon>
        <taxon>campanulids</taxon>
        <taxon>Asterales</taxon>
        <taxon>Asteraceae</taxon>
        <taxon>Asteroideae</taxon>
        <taxon>Anthemideae</taxon>
        <taxon>Anthemidinae</taxon>
        <taxon>Tanacetum</taxon>
    </lineage>
</organism>
<gene>
    <name evidence="2" type="ORF">Tci_666007</name>
</gene>
<protein>
    <recommendedName>
        <fullName evidence="3">Zinc finger, CCHC-type</fullName>
    </recommendedName>
</protein>
<evidence type="ECO:0008006" key="3">
    <source>
        <dbReference type="Google" id="ProtNLM"/>
    </source>
</evidence>
<name>A0A699KKI7_TANCI</name>
<reference evidence="2" key="1">
    <citation type="journal article" date="2019" name="Sci. Rep.">
        <title>Draft genome of Tanacetum cinerariifolium, the natural source of mosquito coil.</title>
        <authorList>
            <person name="Yamashiro T."/>
            <person name="Shiraishi A."/>
            <person name="Satake H."/>
            <person name="Nakayama K."/>
        </authorList>
    </citation>
    <scope>NUCLEOTIDE SEQUENCE</scope>
</reference>
<proteinExistence type="predicted"/>
<dbReference type="EMBL" id="BKCJ010518347">
    <property type="protein sequence ID" value="GFA94035.1"/>
    <property type="molecule type" value="Genomic_DNA"/>
</dbReference>
<sequence>MGKTISELPALLIEYEKGLPKKTDTPQVMAIQGGRFHKAIKKSLNVKGKGKGKGKEKDKSYIPKPKNPKPSTKKHPEKDDACHHYKEVDYGILVSNNDVLYFNAISCNGLYEIDMRNSVPNVNSINNVSNKRVRHNLDSTYMWHCRLVHISKKCKMTRKTFPHRIKRATDLLGLIHIDVCDHLDTCQDKVFKNKVENQLGKTKDTLIRSR</sequence>
<evidence type="ECO:0000313" key="2">
    <source>
        <dbReference type="EMBL" id="GFA94035.1"/>
    </source>
</evidence>
<evidence type="ECO:0000256" key="1">
    <source>
        <dbReference type="SAM" id="MobiDB-lite"/>
    </source>
</evidence>
<dbReference type="AlphaFoldDB" id="A0A699KKI7"/>